<keyword evidence="4" id="KW-1185">Reference proteome</keyword>
<name>A0A0B2QGV3_GLYSO</name>
<dbReference type="EMBL" id="KN658447">
    <property type="protein sequence ID" value="KHN20465.1"/>
    <property type="molecule type" value="Genomic_DNA"/>
</dbReference>
<gene>
    <name evidence="3" type="ORF">D0Y65_049547</name>
    <name evidence="2" type="ORF">glysoja_037341</name>
</gene>
<reference evidence="3 4" key="2">
    <citation type="submission" date="2018-09" db="EMBL/GenBank/DDBJ databases">
        <title>A high-quality reference genome of wild soybean provides a powerful tool to mine soybean genomes.</title>
        <authorList>
            <person name="Xie M."/>
            <person name="Chung C.Y.L."/>
            <person name="Li M.-W."/>
            <person name="Wong F.-L."/>
            <person name="Chan T.-F."/>
            <person name="Lam H.-M."/>
        </authorList>
    </citation>
    <scope>NUCLEOTIDE SEQUENCE [LARGE SCALE GENOMIC DNA]</scope>
    <source>
        <strain evidence="4">cv. W05</strain>
        <tissue evidence="3">Hypocotyl of etiolated seedlings</tissue>
    </source>
</reference>
<feature type="transmembrane region" description="Helical" evidence="1">
    <location>
        <begin position="132"/>
        <end position="151"/>
    </location>
</feature>
<reference evidence="2" key="1">
    <citation type="submission" date="2014-07" db="EMBL/GenBank/DDBJ databases">
        <title>Identification of a novel salt tolerance gene in wild soybean by whole-genome sequencing.</title>
        <authorList>
            <person name="Lam H.-M."/>
            <person name="Qi X."/>
            <person name="Li M.-W."/>
            <person name="Liu X."/>
            <person name="Xie M."/>
            <person name="Ni M."/>
            <person name="Xu X."/>
        </authorList>
    </citation>
    <scope>NUCLEOTIDE SEQUENCE [LARGE SCALE GENOMIC DNA]</scope>
    <source>
        <tissue evidence="2">Root</tissue>
    </source>
</reference>
<dbReference type="PANTHER" id="PTHR34115:SF5">
    <property type="entry name" value="PROTEIN, PUTATIVE-RELATED"/>
    <property type="match status" value="1"/>
</dbReference>
<keyword evidence="1" id="KW-0812">Transmembrane</keyword>
<protein>
    <submittedName>
        <fullName evidence="2">Uncharacterized protein</fullName>
    </submittedName>
</protein>
<sequence>MATGPSQWRATFYVHHQTFNLSTPVSVTCNFAHDSFTKQRHKIYAFTLPTLLSFLQVQSAGNTASPFQLHPLTTKASVFGILCYYLTFRAWLCFPLYATQLSIAMTLFGSFSLASLVSLLLSDSWWHIKYMFYFLLVVVELHQMVTLITLCDKYCVKRLTLLWRSWRTNSIQRGLPLTYMDLIDYNKA</sequence>
<feature type="transmembrane region" description="Helical" evidence="1">
    <location>
        <begin position="101"/>
        <end position="120"/>
    </location>
</feature>
<dbReference type="EMBL" id="QZWG01000018">
    <property type="protein sequence ID" value="RZB53651.1"/>
    <property type="molecule type" value="Genomic_DNA"/>
</dbReference>
<evidence type="ECO:0000313" key="2">
    <source>
        <dbReference type="EMBL" id="KHN20465.1"/>
    </source>
</evidence>
<evidence type="ECO:0000313" key="3">
    <source>
        <dbReference type="EMBL" id="RZB53651.1"/>
    </source>
</evidence>
<evidence type="ECO:0000313" key="4">
    <source>
        <dbReference type="Proteomes" id="UP000289340"/>
    </source>
</evidence>
<keyword evidence="1" id="KW-1133">Transmembrane helix</keyword>
<organism evidence="2">
    <name type="scientific">Glycine soja</name>
    <name type="common">Wild soybean</name>
    <dbReference type="NCBI Taxonomy" id="3848"/>
    <lineage>
        <taxon>Eukaryota</taxon>
        <taxon>Viridiplantae</taxon>
        <taxon>Streptophyta</taxon>
        <taxon>Embryophyta</taxon>
        <taxon>Tracheophyta</taxon>
        <taxon>Spermatophyta</taxon>
        <taxon>Magnoliopsida</taxon>
        <taxon>eudicotyledons</taxon>
        <taxon>Gunneridae</taxon>
        <taxon>Pentapetalae</taxon>
        <taxon>rosids</taxon>
        <taxon>fabids</taxon>
        <taxon>Fabales</taxon>
        <taxon>Fabaceae</taxon>
        <taxon>Papilionoideae</taxon>
        <taxon>50 kb inversion clade</taxon>
        <taxon>NPAAA clade</taxon>
        <taxon>indigoferoid/millettioid clade</taxon>
        <taxon>Phaseoleae</taxon>
        <taxon>Glycine</taxon>
        <taxon>Glycine subgen. Soja</taxon>
    </lineage>
</organism>
<dbReference type="AlphaFoldDB" id="A0A0B2QGV3"/>
<dbReference type="Proteomes" id="UP000289340">
    <property type="component" value="Chromosome 18"/>
</dbReference>
<proteinExistence type="predicted"/>
<dbReference type="PANTHER" id="PTHR34115">
    <property type="entry name" value="PROTEIN, PUTATIVE-RELATED"/>
    <property type="match status" value="1"/>
</dbReference>
<evidence type="ECO:0000256" key="1">
    <source>
        <dbReference type="SAM" id="Phobius"/>
    </source>
</evidence>
<keyword evidence="1" id="KW-0472">Membrane</keyword>
<dbReference type="Proteomes" id="UP000053555">
    <property type="component" value="Unassembled WGS sequence"/>
</dbReference>
<dbReference type="InterPro" id="IPR053258">
    <property type="entry name" value="Ca-permeable_cation_channel"/>
</dbReference>
<accession>A0A0B2QGV3</accession>